<feature type="domain" description="HTH araC/xylS-type" evidence="5">
    <location>
        <begin position="189"/>
        <end position="293"/>
    </location>
</feature>
<feature type="transmembrane region" description="Helical" evidence="4">
    <location>
        <begin position="53"/>
        <end position="72"/>
    </location>
</feature>
<evidence type="ECO:0000256" key="4">
    <source>
        <dbReference type="SAM" id="Phobius"/>
    </source>
</evidence>
<dbReference type="InterPro" id="IPR018060">
    <property type="entry name" value="HTH_AraC"/>
</dbReference>
<protein>
    <submittedName>
        <fullName evidence="6">AraC family transcriptional regulator</fullName>
    </submittedName>
</protein>
<proteinExistence type="predicted"/>
<dbReference type="PRINTS" id="PR00032">
    <property type="entry name" value="HTHARAC"/>
</dbReference>
<keyword evidence="7" id="KW-1185">Reference proteome</keyword>
<dbReference type="SUPFAM" id="SSF46689">
    <property type="entry name" value="Homeodomain-like"/>
    <property type="match status" value="1"/>
</dbReference>
<dbReference type="SMART" id="SM00342">
    <property type="entry name" value="HTH_ARAC"/>
    <property type="match status" value="1"/>
</dbReference>
<feature type="transmembrane region" description="Helical" evidence="4">
    <location>
        <begin position="122"/>
        <end position="143"/>
    </location>
</feature>
<dbReference type="Proteomes" id="UP001231109">
    <property type="component" value="Unassembled WGS sequence"/>
</dbReference>
<evidence type="ECO:0000256" key="2">
    <source>
        <dbReference type="ARBA" id="ARBA00023125"/>
    </source>
</evidence>
<feature type="transmembrane region" description="Helical" evidence="4">
    <location>
        <begin position="30"/>
        <end position="47"/>
    </location>
</feature>
<dbReference type="InterPro" id="IPR018062">
    <property type="entry name" value="HTH_AraC-typ_CS"/>
</dbReference>
<evidence type="ECO:0000313" key="6">
    <source>
        <dbReference type="EMBL" id="MDP5137378.1"/>
    </source>
</evidence>
<dbReference type="PROSITE" id="PS01124">
    <property type="entry name" value="HTH_ARAC_FAMILY_2"/>
    <property type="match status" value="1"/>
</dbReference>
<feature type="transmembrane region" description="Helical" evidence="4">
    <location>
        <begin position="6"/>
        <end position="23"/>
    </location>
</feature>
<dbReference type="InterPro" id="IPR020449">
    <property type="entry name" value="Tscrpt_reg_AraC-type_HTH"/>
</dbReference>
<keyword evidence="2" id="KW-0238">DNA-binding</keyword>
<comment type="caution">
    <text evidence="6">The sequence shown here is derived from an EMBL/GenBank/DDBJ whole genome shotgun (WGS) entry which is preliminary data.</text>
</comment>
<reference evidence="6 7" key="1">
    <citation type="submission" date="2022-11" db="EMBL/GenBank/DDBJ databases">
        <title>Viruses from the air-sea interface of a natural surface slick.</title>
        <authorList>
            <person name="Rahlff J."/>
            <person name="Holmfeldt K."/>
        </authorList>
    </citation>
    <scope>NUCLEOTIDE SEQUENCE [LARGE SCALE GENOMIC DNA]</scope>
    <source>
        <strain evidence="6 7">SMS4</strain>
    </source>
</reference>
<keyword evidence="3" id="KW-0804">Transcription</keyword>
<dbReference type="PANTHER" id="PTHR43280:SF29">
    <property type="entry name" value="ARAC-FAMILY TRANSCRIPTIONAL REGULATOR"/>
    <property type="match status" value="1"/>
</dbReference>
<evidence type="ECO:0000259" key="5">
    <source>
        <dbReference type="PROSITE" id="PS01124"/>
    </source>
</evidence>
<dbReference type="PROSITE" id="PS00041">
    <property type="entry name" value="HTH_ARAC_FAMILY_1"/>
    <property type="match status" value="1"/>
</dbReference>
<keyword evidence="4" id="KW-0472">Membrane</keyword>
<accession>A0ABT9I1V8</accession>
<evidence type="ECO:0000313" key="7">
    <source>
        <dbReference type="Proteomes" id="UP001231109"/>
    </source>
</evidence>
<keyword evidence="4" id="KW-1133">Transmembrane helix</keyword>
<dbReference type="InterPro" id="IPR009057">
    <property type="entry name" value="Homeodomain-like_sf"/>
</dbReference>
<name>A0ABT9I1V8_9GAMM</name>
<organism evidence="6 7">
    <name type="scientific">Rheinheimera baltica</name>
    <dbReference type="NCBI Taxonomy" id="67576"/>
    <lineage>
        <taxon>Bacteria</taxon>
        <taxon>Pseudomonadati</taxon>
        <taxon>Pseudomonadota</taxon>
        <taxon>Gammaproteobacteria</taxon>
        <taxon>Chromatiales</taxon>
        <taxon>Chromatiaceae</taxon>
        <taxon>Rheinheimera</taxon>
    </lineage>
</organism>
<evidence type="ECO:0000256" key="3">
    <source>
        <dbReference type="ARBA" id="ARBA00023163"/>
    </source>
</evidence>
<sequence length="314" mass="36041">MSFSFLEMPVFYLYVLAICYKNFRLKLSHLLHGIPFLVVNFLAVFELSQPGWLSLASNMQWLGYILLVAFTLRRFKRIYRQNYTEHSNQSYRWLGQLTVVFVIAGSLATVKEVISFTAYKQLFQGLQLAVGVSALSVITWFVLKALSSPELFRGIDGELQLVETLVKQQKGAIASKLKTPIDDDSPETKRVKEYMQKEAPYLDPSLTLQTLAAQMQVPSKELSILINHKMGQHFFDFINRYRIEAAAKLLQDSTKQKLTVLEILYQVGFNSKSSFNTAFKNHTGFTPTQYRKNHLSKKTIKTMWLLKVEPNVSC</sequence>
<dbReference type="Pfam" id="PF12833">
    <property type="entry name" value="HTH_18"/>
    <property type="match status" value="1"/>
</dbReference>
<dbReference type="RefSeq" id="WP_305976731.1">
    <property type="nucleotide sequence ID" value="NZ_JAPJDZ010000047.1"/>
</dbReference>
<dbReference type="EMBL" id="JAPJDZ010000047">
    <property type="protein sequence ID" value="MDP5137378.1"/>
    <property type="molecule type" value="Genomic_DNA"/>
</dbReference>
<evidence type="ECO:0000256" key="1">
    <source>
        <dbReference type="ARBA" id="ARBA00023015"/>
    </source>
</evidence>
<dbReference type="Gene3D" id="1.10.10.60">
    <property type="entry name" value="Homeodomain-like"/>
    <property type="match status" value="2"/>
</dbReference>
<gene>
    <name evidence="6" type="ORF">ORJ04_15585</name>
</gene>
<keyword evidence="4" id="KW-0812">Transmembrane</keyword>
<dbReference type="PANTHER" id="PTHR43280">
    <property type="entry name" value="ARAC-FAMILY TRANSCRIPTIONAL REGULATOR"/>
    <property type="match status" value="1"/>
</dbReference>
<keyword evidence="1" id="KW-0805">Transcription regulation</keyword>
<feature type="transmembrane region" description="Helical" evidence="4">
    <location>
        <begin position="93"/>
        <end position="110"/>
    </location>
</feature>